<dbReference type="EMBL" id="ASRX01000043">
    <property type="protein sequence ID" value="EYF03717.1"/>
    <property type="molecule type" value="Genomic_DNA"/>
</dbReference>
<protein>
    <submittedName>
        <fullName evidence="1">Uncharacterized protein</fullName>
    </submittedName>
</protein>
<organism evidence="1 2">
    <name type="scientific">Chondromyces apiculatus DSM 436</name>
    <dbReference type="NCBI Taxonomy" id="1192034"/>
    <lineage>
        <taxon>Bacteria</taxon>
        <taxon>Pseudomonadati</taxon>
        <taxon>Myxococcota</taxon>
        <taxon>Polyangia</taxon>
        <taxon>Polyangiales</taxon>
        <taxon>Polyangiaceae</taxon>
        <taxon>Chondromyces</taxon>
    </lineage>
</organism>
<evidence type="ECO:0000313" key="1">
    <source>
        <dbReference type="EMBL" id="EYF03717.1"/>
    </source>
</evidence>
<name>A0A017T3Z7_9BACT</name>
<keyword evidence="2" id="KW-1185">Reference proteome</keyword>
<proteinExistence type="predicted"/>
<reference evidence="1 2" key="1">
    <citation type="submission" date="2013-05" db="EMBL/GenBank/DDBJ databases">
        <title>Genome assembly of Chondromyces apiculatus DSM 436.</title>
        <authorList>
            <person name="Sharma G."/>
            <person name="Khatri I."/>
            <person name="Kaur C."/>
            <person name="Mayilraj S."/>
            <person name="Subramanian S."/>
        </authorList>
    </citation>
    <scope>NUCLEOTIDE SEQUENCE [LARGE SCALE GENOMIC DNA]</scope>
    <source>
        <strain evidence="1 2">DSM 436</strain>
    </source>
</reference>
<dbReference type="AlphaFoldDB" id="A0A017T3Z7"/>
<comment type="caution">
    <text evidence="1">The sequence shown here is derived from an EMBL/GenBank/DDBJ whole genome shotgun (WGS) entry which is preliminary data.</text>
</comment>
<gene>
    <name evidence="1" type="ORF">CAP_5328</name>
</gene>
<dbReference type="RefSeq" id="WP_044245569.1">
    <property type="nucleotide sequence ID" value="NZ_ASRX01000043.1"/>
</dbReference>
<sequence>MSCRTFGIALGLVLPAALGVWVTPLVSSTSLSPLVSSGPLSVLAPRTAEASVSVAVTLEQLVESSAFVVVARAEEQRSQWEEIGGSRRIVTYTRLSVGQTVTGEPGKDVWVRTLGGVVDRVGQQVSGEATLKTGTESLLFLRRASGGMVVVSAMAQGHFPLVRKADGEVRLGSSPDVGEVLERPGPSIAARELLVGQPLGEAVKAIQVARKAVDAKR</sequence>
<dbReference type="OrthoDB" id="5510482at2"/>
<evidence type="ECO:0000313" key="2">
    <source>
        <dbReference type="Proteomes" id="UP000019678"/>
    </source>
</evidence>
<dbReference type="Proteomes" id="UP000019678">
    <property type="component" value="Unassembled WGS sequence"/>
</dbReference>
<dbReference type="eggNOG" id="ENOG5033BBN">
    <property type="taxonomic scope" value="Bacteria"/>
</dbReference>
<accession>A0A017T3Z7</accession>
<dbReference type="STRING" id="1192034.CAP_5328"/>